<keyword evidence="1" id="KW-0206">Cytoskeleton</keyword>
<keyword evidence="3" id="KW-1185">Reference proteome</keyword>
<protein>
    <recommendedName>
        <fullName evidence="1">Dynein light chain</fullName>
    </recommendedName>
</protein>
<comment type="similarity">
    <text evidence="1">Belongs to the dynein light chain family.</text>
</comment>
<keyword evidence="1" id="KW-0505">Motor protein</keyword>
<comment type="subcellular location">
    <subcellularLocation>
        <location evidence="1">Cytoplasm</location>
        <location evidence="1">Cytoskeleton</location>
    </subcellularLocation>
</comment>
<dbReference type="InterPro" id="IPR037177">
    <property type="entry name" value="DLC_sf"/>
</dbReference>
<dbReference type="GO" id="GO:0005868">
    <property type="term" value="C:cytoplasmic dynein complex"/>
    <property type="evidence" value="ECO:0007669"/>
    <property type="project" value="TreeGrafter"/>
</dbReference>
<comment type="caution">
    <text evidence="2">The sequence shown here is derived from an EMBL/GenBank/DDBJ whole genome shotgun (WGS) entry which is preliminary data.</text>
</comment>
<evidence type="ECO:0000313" key="2">
    <source>
        <dbReference type="EMBL" id="CAI0628833.1"/>
    </source>
</evidence>
<gene>
    <name evidence="2" type="ORF">LITE_LOCUS51778</name>
</gene>
<sequence>MLEGKAIVKETDMPESMQIKAMASASEALDIFDVLNCRSLAAHIKKVKPRTVAHVGWQEFDRAYGGGWQCVVGSSFGCFFTHKQGTFIYFALGSLNFLLFKATPPT</sequence>
<dbReference type="SUPFAM" id="SSF54648">
    <property type="entry name" value="DLC"/>
    <property type="match status" value="1"/>
</dbReference>
<dbReference type="Proteomes" id="UP001154282">
    <property type="component" value="Unassembled WGS sequence"/>
</dbReference>
<reference evidence="2" key="1">
    <citation type="submission" date="2022-08" db="EMBL/GenBank/DDBJ databases">
        <authorList>
            <person name="Gutierrez-Valencia J."/>
        </authorList>
    </citation>
    <scope>NUCLEOTIDE SEQUENCE</scope>
</reference>
<dbReference type="FunFam" id="3.30.740.10:FF:000004">
    <property type="entry name" value="Dynein light chain"/>
    <property type="match status" value="1"/>
</dbReference>
<dbReference type="GO" id="GO:0007017">
    <property type="term" value="P:microtubule-based process"/>
    <property type="evidence" value="ECO:0007669"/>
    <property type="project" value="InterPro"/>
</dbReference>
<dbReference type="PANTHER" id="PTHR11886">
    <property type="entry name" value="DYNEIN LIGHT CHAIN"/>
    <property type="match status" value="1"/>
</dbReference>
<keyword evidence="1" id="KW-0243">Dynein</keyword>
<dbReference type="GO" id="GO:0005874">
    <property type="term" value="C:microtubule"/>
    <property type="evidence" value="ECO:0007669"/>
    <property type="project" value="UniProtKB-KW"/>
</dbReference>
<dbReference type="AlphaFoldDB" id="A0AAV0S6K4"/>
<keyword evidence="1" id="KW-0493">Microtubule</keyword>
<dbReference type="Pfam" id="PF01221">
    <property type="entry name" value="Dynein_light"/>
    <property type="match status" value="1"/>
</dbReference>
<dbReference type="GO" id="GO:0045505">
    <property type="term" value="F:dynein intermediate chain binding"/>
    <property type="evidence" value="ECO:0007669"/>
    <property type="project" value="TreeGrafter"/>
</dbReference>
<dbReference type="EMBL" id="CAMGYJ010000011">
    <property type="protein sequence ID" value="CAI0628833.1"/>
    <property type="molecule type" value="Genomic_DNA"/>
</dbReference>
<evidence type="ECO:0000313" key="3">
    <source>
        <dbReference type="Proteomes" id="UP001154282"/>
    </source>
</evidence>
<dbReference type="PANTHER" id="PTHR11886:SF71">
    <property type="entry name" value="DYNEIN LIGHT CHAIN"/>
    <property type="match status" value="1"/>
</dbReference>
<dbReference type="SMART" id="SM01375">
    <property type="entry name" value="Dynein_light"/>
    <property type="match status" value="1"/>
</dbReference>
<proteinExistence type="inferred from homology"/>
<name>A0AAV0S6K4_9ROSI</name>
<evidence type="ECO:0000256" key="1">
    <source>
        <dbReference type="RuleBase" id="RU365010"/>
    </source>
</evidence>
<keyword evidence="1" id="KW-0963">Cytoplasm</keyword>
<dbReference type="InterPro" id="IPR001372">
    <property type="entry name" value="Dynein_light_chain_typ-1/2"/>
</dbReference>
<dbReference type="Gene3D" id="3.30.740.10">
    <property type="entry name" value="Protein Inhibitor Of Neuronal Nitric Oxide Synthase"/>
    <property type="match status" value="1"/>
</dbReference>
<organism evidence="2 3">
    <name type="scientific">Linum tenue</name>
    <dbReference type="NCBI Taxonomy" id="586396"/>
    <lineage>
        <taxon>Eukaryota</taxon>
        <taxon>Viridiplantae</taxon>
        <taxon>Streptophyta</taxon>
        <taxon>Embryophyta</taxon>
        <taxon>Tracheophyta</taxon>
        <taxon>Spermatophyta</taxon>
        <taxon>Magnoliopsida</taxon>
        <taxon>eudicotyledons</taxon>
        <taxon>Gunneridae</taxon>
        <taxon>Pentapetalae</taxon>
        <taxon>rosids</taxon>
        <taxon>fabids</taxon>
        <taxon>Malpighiales</taxon>
        <taxon>Linaceae</taxon>
        <taxon>Linum</taxon>
    </lineage>
</organism>
<accession>A0AAV0S6K4</accession>